<dbReference type="InterPro" id="IPR009387">
    <property type="entry name" value="HigB-2"/>
</dbReference>
<dbReference type="AlphaFoldDB" id="Q1YJF2"/>
<dbReference type="BioCyc" id="AURANTIMONAS:SI859A1_01047-MONOMER"/>
<dbReference type="HOGENOM" id="CLU_110687_1_0_5"/>
<sequence length="143" mass="15765">MLIDWCVDYIHMVHMSEPQQHTVSELNTFRRHAEVAGMSQDDIDRLTDYLSKNPAAGDEIKGTGGCRKVRFALARNTKGKSGGVRTITLFTGPNLPVFLITVFAKSKKVTLSKAERNGLKKLSDLIVADYSRRVMPIAAGDTG</sequence>
<name>Q1YJF2_AURMS</name>
<gene>
    <name evidence="1" type="ORF">SI859A1_01047</name>
</gene>
<dbReference type="Pfam" id="PF06296">
    <property type="entry name" value="RelE"/>
    <property type="match status" value="1"/>
</dbReference>
<organism evidence="1 2">
    <name type="scientific">Aurantimonas manganoxydans (strain ATCC BAA-1229 / DSM 21871 / SI85-9A1)</name>
    <dbReference type="NCBI Taxonomy" id="287752"/>
    <lineage>
        <taxon>Bacteria</taxon>
        <taxon>Pseudomonadati</taxon>
        <taxon>Pseudomonadota</taxon>
        <taxon>Alphaproteobacteria</taxon>
        <taxon>Hyphomicrobiales</taxon>
        <taxon>Aurantimonadaceae</taxon>
        <taxon>Aurantimonas</taxon>
    </lineage>
</organism>
<proteinExistence type="predicted"/>
<evidence type="ECO:0008006" key="3">
    <source>
        <dbReference type="Google" id="ProtNLM"/>
    </source>
</evidence>
<evidence type="ECO:0000313" key="2">
    <source>
        <dbReference type="Proteomes" id="UP000000321"/>
    </source>
</evidence>
<accession>Q1YJF2</accession>
<comment type="caution">
    <text evidence="1">The sequence shown here is derived from an EMBL/GenBank/DDBJ whole genome shotgun (WGS) entry which is preliminary data.</text>
</comment>
<protein>
    <recommendedName>
        <fullName evidence="3">Addiction module toxin RelE</fullName>
    </recommendedName>
</protein>
<keyword evidence="2" id="KW-1185">Reference proteome</keyword>
<dbReference type="EMBL" id="AAPJ01000002">
    <property type="protein sequence ID" value="EAS50921.1"/>
    <property type="molecule type" value="Genomic_DNA"/>
</dbReference>
<reference evidence="1 2" key="1">
    <citation type="journal article" date="2008" name="Appl. Environ. Microbiol.">
        <title>Genomic insights into Mn(II) oxidation by the marine alphaproteobacterium Aurantimonas sp. strain SI85-9A1.</title>
        <authorList>
            <person name="Dick G.J."/>
            <person name="Podell S."/>
            <person name="Johnson H.A."/>
            <person name="Rivera-Espinoza Y."/>
            <person name="Bernier-Latmani R."/>
            <person name="McCarthy J.K."/>
            <person name="Torpey J.W."/>
            <person name="Clement B.G."/>
            <person name="Gaasterland T."/>
            <person name="Tebo B.M."/>
        </authorList>
    </citation>
    <scope>NUCLEOTIDE SEQUENCE [LARGE SCALE GENOMIC DNA]</scope>
    <source>
        <strain evidence="1 2">SI85-9A1</strain>
    </source>
</reference>
<evidence type="ECO:0000313" key="1">
    <source>
        <dbReference type="EMBL" id="EAS50921.1"/>
    </source>
</evidence>
<dbReference type="Proteomes" id="UP000000321">
    <property type="component" value="Unassembled WGS sequence"/>
</dbReference>